<organism evidence="1 2">
    <name type="scientific">Hyalomma asiaticum</name>
    <name type="common">Tick</name>
    <dbReference type="NCBI Taxonomy" id="266040"/>
    <lineage>
        <taxon>Eukaryota</taxon>
        <taxon>Metazoa</taxon>
        <taxon>Ecdysozoa</taxon>
        <taxon>Arthropoda</taxon>
        <taxon>Chelicerata</taxon>
        <taxon>Arachnida</taxon>
        <taxon>Acari</taxon>
        <taxon>Parasitiformes</taxon>
        <taxon>Ixodida</taxon>
        <taxon>Ixodoidea</taxon>
        <taxon>Ixodidae</taxon>
        <taxon>Hyalomminae</taxon>
        <taxon>Hyalomma</taxon>
    </lineage>
</organism>
<dbReference type="EMBL" id="CM023483">
    <property type="protein sequence ID" value="KAH6934975.1"/>
    <property type="molecule type" value="Genomic_DNA"/>
</dbReference>
<comment type="caution">
    <text evidence="1">The sequence shown here is derived from an EMBL/GenBank/DDBJ whole genome shotgun (WGS) entry which is preliminary data.</text>
</comment>
<dbReference type="Proteomes" id="UP000821845">
    <property type="component" value="Chromosome 3"/>
</dbReference>
<evidence type="ECO:0000313" key="1">
    <source>
        <dbReference type="EMBL" id="KAH6934975.1"/>
    </source>
</evidence>
<proteinExistence type="predicted"/>
<reference evidence="1" key="1">
    <citation type="submission" date="2020-05" db="EMBL/GenBank/DDBJ databases">
        <title>Large-scale comparative analyses of tick genomes elucidate their genetic diversity and vector capacities.</title>
        <authorList>
            <person name="Jia N."/>
            <person name="Wang J."/>
            <person name="Shi W."/>
            <person name="Du L."/>
            <person name="Sun Y."/>
            <person name="Zhan W."/>
            <person name="Jiang J."/>
            <person name="Wang Q."/>
            <person name="Zhang B."/>
            <person name="Ji P."/>
            <person name="Sakyi L.B."/>
            <person name="Cui X."/>
            <person name="Yuan T."/>
            <person name="Jiang B."/>
            <person name="Yang W."/>
            <person name="Lam T.T.-Y."/>
            <person name="Chang Q."/>
            <person name="Ding S."/>
            <person name="Wang X."/>
            <person name="Zhu J."/>
            <person name="Ruan X."/>
            <person name="Zhao L."/>
            <person name="Wei J."/>
            <person name="Que T."/>
            <person name="Du C."/>
            <person name="Cheng J."/>
            <person name="Dai P."/>
            <person name="Han X."/>
            <person name="Huang E."/>
            <person name="Gao Y."/>
            <person name="Liu J."/>
            <person name="Shao H."/>
            <person name="Ye R."/>
            <person name="Li L."/>
            <person name="Wei W."/>
            <person name="Wang X."/>
            <person name="Wang C."/>
            <person name="Yang T."/>
            <person name="Huo Q."/>
            <person name="Li W."/>
            <person name="Guo W."/>
            <person name="Chen H."/>
            <person name="Zhou L."/>
            <person name="Ni X."/>
            <person name="Tian J."/>
            <person name="Zhou Y."/>
            <person name="Sheng Y."/>
            <person name="Liu T."/>
            <person name="Pan Y."/>
            <person name="Xia L."/>
            <person name="Li J."/>
            <person name="Zhao F."/>
            <person name="Cao W."/>
        </authorList>
    </citation>
    <scope>NUCLEOTIDE SEQUENCE</scope>
    <source>
        <strain evidence="1">Hyas-2018</strain>
    </source>
</reference>
<keyword evidence="2" id="KW-1185">Reference proteome</keyword>
<evidence type="ECO:0000313" key="2">
    <source>
        <dbReference type="Proteomes" id="UP000821845"/>
    </source>
</evidence>
<sequence>MDCNNDGSECSAFEERRAAGDDPLRGGTRQEAPAGAKKAAPENDQAVGKKAATKEDHMKSGDEVDRASHKEAGKQAPSMSRYSGDESGATNPGGASAQDGQRLGQFGNLTPERRLQKL</sequence>
<name>A0ACB7SJT9_HYAAI</name>
<accession>A0ACB7SJT9</accession>
<protein>
    <submittedName>
        <fullName evidence="1">Uncharacterized protein</fullName>
    </submittedName>
</protein>
<gene>
    <name evidence="1" type="ORF">HPB50_002557</name>
</gene>